<gene>
    <name evidence="3" type="ORF">RCC_05977</name>
</gene>
<dbReference type="AlphaFoldDB" id="A0A2D3V3U0"/>
<keyword evidence="2" id="KW-0472">Membrane</keyword>
<keyword evidence="4" id="KW-1185">Reference proteome</keyword>
<feature type="region of interest" description="Disordered" evidence="1">
    <location>
        <begin position="1"/>
        <end position="23"/>
    </location>
</feature>
<sequence>MRLTPITRTNAPDAEASQGAPDEEAMKARMKALEKAKNEKALEKTKQRHTKINGWLIAAAAITCGGFAAVRSNHLASVELAAYVGICFGAALFLLHSVIQVNSGPERWPYYYASFLVILLGAALNIVQRRF</sequence>
<feature type="compositionally biased region" description="Polar residues" evidence="1">
    <location>
        <begin position="1"/>
        <end position="10"/>
    </location>
</feature>
<dbReference type="RefSeq" id="XP_023627009.1">
    <property type="nucleotide sequence ID" value="XM_023771241.1"/>
</dbReference>
<name>A0A2D3V3U0_9PEZI</name>
<feature type="transmembrane region" description="Helical" evidence="2">
    <location>
        <begin position="52"/>
        <end position="70"/>
    </location>
</feature>
<evidence type="ECO:0000256" key="1">
    <source>
        <dbReference type="SAM" id="MobiDB-lite"/>
    </source>
</evidence>
<feature type="transmembrane region" description="Helical" evidence="2">
    <location>
        <begin position="82"/>
        <end position="102"/>
    </location>
</feature>
<keyword evidence="2" id="KW-0812">Transmembrane</keyword>
<feature type="transmembrane region" description="Helical" evidence="2">
    <location>
        <begin position="108"/>
        <end position="127"/>
    </location>
</feature>
<dbReference type="EMBL" id="FJUY01000008">
    <property type="protein sequence ID" value="CZT20120.1"/>
    <property type="molecule type" value="Genomic_DNA"/>
</dbReference>
<dbReference type="Proteomes" id="UP000225277">
    <property type="component" value="Unassembled WGS sequence"/>
</dbReference>
<keyword evidence="2" id="KW-1133">Transmembrane helix</keyword>
<accession>A0A2D3V3U0</accession>
<dbReference type="GeneID" id="35601123"/>
<evidence type="ECO:0000256" key="2">
    <source>
        <dbReference type="SAM" id="Phobius"/>
    </source>
</evidence>
<organism evidence="3 4">
    <name type="scientific">Ramularia collo-cygni</name>
    <dbReference type="NCBI Taxonomy" id="112498"/>
    <lineage>
        <taxon>Eukaryota</taxon>
        <taxon>Fungi</taxon>
        <taxon>Dikarya</taxon>
        <taxon>Ascomycota</taxon>
        <taxon>Pezizomycotina</taxon>
        <taxon>Dothideomycetes</taxon>
        <taxon>Dothideomycetidae</taxon>
        <taxon>Mycosphaerellales</taxon>
        <taxon>Mycosphaerellaceae</taxon>
        <taxon>Ramularia</taxon>
    </lineage>
</organism>
<reference evidence="3 4" key="1">
    <citation type="submission" date="2016-03" db="EMBL/GenBank/DDBJ databases">
        <authorList>
            <person name="Ploux O."/>
        </authorList>
    </citation>
    <scope>NUCLEOTIDE SEQUENCE [LARGE SCALE GENOMIC DNA]</scope>
    <source>
        <strain evidence="3 4">URUG2</strain>
    </source>
</reference>
<evidence type="ECO:0000313" key="3">
    <source>
        <dbReference type="EMBL" id="CZT20120.1"/>
    </source>
</evidence>
<proteinExistence type="predicted"/>
<protein>
    <submittedName>
        <fullName evidence="3">Uncharacterized protein</fullName>
    </submittedName>
</protein>
<evidence type="ECO:0000313" key="4">
    <source>
        <dbReference type="Proteomes" id="UP000225277"/>
    </source>
</evidence>